<dbReference type="InterPro" id="IPR005467">
    <property type="entry name" value="His_kinase_dom"/>
</dbReference>
<dbReference type="EMBL" id="JBHUKS010000010">
    <property type="protein sequence ID" value="MFD2468667.1"/>
    <property type="molecule type" value="Genomic_DNA"/>
</dbReference>
<dbReference type="PROSITE" id="PS50109">
    <property type="entry name" value="HIS_KIN"/>
    <property type="match status" value="1"/>
</dbReference>
<comment type="catalytic activity">
    <reaction evidence="1">
        <text>ATP + protein L-histidine = ADP + protein N-phospho-L-histidine.</text>
        <dbReference type="EC" id="2.7.13.3"/>
    </reaction>
</comment>
<dbReference type="SUPFAM" id="SSF55874">
    <property type="entry name" value="ATPase domain of HSP90 chaperone/DNA topoisomerase II/histidine kinase"/>
    <property type="match status" value="1"/>
</dbReference>
<protein>
    <recommendedName>
        <fullName evidence="3">histidine kinase</fullName>
        <ecNumber evidence="3">2.7.13.3</ecNumber>
    </recommendedName>
</protein>
<reference evidence="15" key="1">
    <citation type="journal article" date="2019" name="Int. J. Syst. Evol. Microbiol.">
        <title>The Global Catalogue of Microorganisms (GCM) 10K type strain sequencing project: providing services to taxonomists for standard genome sequencing and annotation.</title>
        <authorList>
            <consortium name="The Broad Institute Genomics Platform"/>
            <consortium name="The Broad Institute Genome Sequencing Center for Infectious Disease"/>
            <person name="Wu L."/>
            <person name="Ma J."/>
        </authorList>
    </citation>
    <scope>NUCLEOTIDE SEQUENCE [LARGE SCALE GENOMIC DNA]</scope>
    <source>
        <strain evidence="15">CGMCC 4.7641</strain>
    </source>
</reference>
<dbReference type="SMART" id="SM00387">
    <property type="entry name" value="HATPase_c"/>
    <property type="match status" value="1"/>
</dbReference>
<evidence type="ECO:0000256" key="8">
    <source>
        <dbReference type="ARBA" id="ARBA00022989"/>
    </source>
</evidence>
<feature type="domain" description="Histidine kinase" evidence="12">
    <location>
        <begin position="246"/>
        <end position="457"/>
    </location>
</feature>
<dbReference type="InterPro" id="IPR036097">
    <property type="entry name" value="HisK_dim/P_sf"/>
</dbReference>
<evidence type="ECO:0000256" key="4">
    <source>
        <dbReference type="ARBA" id="ARBA00022553"/>
    </source>
</evidence>
<feature type="transmembrane region" description="Helical" evidence="11">
    <location>
        <begin position="165"/>
        <end position="185"/>
    </location>
</feature>
<evidence type="ECO:0000256" key="3">
    <source>
        <dbReference type="ARBA" id="ARBA00012438"/>
    </source>
</evidence>
<evidence type="ECO:0000259" key="13">
    <source>
        <dbReference type="PROSITE" id="PS50885"/>
    </source>
</evidence>
<evidence type="ECO:0000259" key="12">
    <source>
        <dbReference type="PROSITE" id="PS50109"/>
    </source>
</evidence>
<keyword evidence="10 11" id="KW-0472">Membrane</keyword>
<comment type="caution">
    <text evidence="14">The sequence shown here is derived from an EMBL/GenBank/DDBJ whole genome shotgun (WGS) entry which is preliminary data.</text>
</comment>
<evidence type="ECO:0000256" key="9">
    <source>
        <dbReference type="ARBA" id="ARBA00023012"/>
    </source>
</evidence>
<keyword evidence="6 11" id="KW-0812">Transmembrane</keyword>
<dbReference type="RefSeq" id="WP_378304435.1">
    <property type="nucleotide sequence ID" value="NZ_JBHUKS010000010.1"/>
</dbReference>
<dbReference type="Pfam" id="PF00672">
    <property type="entry name" value="HAMP"/>
    <property type="match status" value="1"/>
</dbReference>
<keyword evidence="8 11" id="KW-1133">Transmembrane helix</keyword>
<evidence type="ECO:0000256" key="11">
    <source>
        <dbReference type="SAM" id="Phobius"/>
    </source>
</evidence>
<dbReference type="Pfam" id="PF02518">
    <property type="entry name" value="HATPase_c"/>
    <property type="match status" value="1"/>
</dbReference>
<comment type="subcellular location">
    <subcellularLocation>
        <location evidence="2">Cell membrane</location>
    </subcellularLocation>
</comment>
<feature type="transmembrane region" description="Helical" evidence="11">
    <location>
        <begin position="20"/>
        <end position="43"/>
    </location>
</feature>
<keyword evidence="5" id="KW-0808">Transferase</keyword>
<dbReference type="PANTHER" id="PTHR45436">
    <property type="entry name" value="SENSOR HISTIDINE KINASE YKOH"/>
    <property type="match status" value="1"/>
</dbReference>
<keyword evidence="15" id="KW-1185">Reference proteome</keyword>
<keyword evidence="7 14" id="KW-0418">Kinase</keyword>
<dbReference type="InterPro" id="IPR003594">
    <property type="entry name" value="HATPase_dom"/>
</dbReference>
<dbReference type="EC" id="2.7.13.3" evidence="3"/>
<evidence type="ECO:0000313" key="15">
    <source>
        <dbReference type="Proteomes" id="UP001597483"/>
    </source>
</evidence>
<sequence length="458" mass="49089">MNRGSSPRLSLRWRVSAAFGLGLVVVVSALCAATWHLATGYLLSQRQLSADRHSRVNARLVDNAVRDQPDGLGELLPALAAGPHSTILVSLPGGWRTAGRPVAPEDLPPGLLTRVHAGAPAHERFLADGIPVLAVAQPLAIPNGFYVELHPLLGLERTFQNLRMILFSGTVVCGLFGVVLGAWAAQRALRPLAAFTETAARIARGDLSARLPEQSGPDLAPLAATFNSTAAALEQRVRRDARFAADVSHELRSPLTTMTSVAEVLDRRRDAMPPPAQKALQLLLAELHRFRGMVLDLLEISAVDQADNGEERELVDLGALVRGGVASSPAPRPALDLATEPLLVAADRRRLDRVLANLLDNAARYGGGAVRVAAYARDSVVRLEVDDAGDGVPEELRERIFERFSRGVHAGRRDPDAGTGLGLAIVAEHVHRHDGRVWAEDRPGGGARFVVELPRARG</sequence>
<dbReference type="PANTHER" id="PTHR45436:SF5">
    <property type="entry name" value="SENSOR HISTIDINE KINASE TRCS"/>
    <property type="match status" value="1"/>
</dbReference>
<dbReference type="Gene3D" id="6.10.340.10">
    <property type="match status" value="1"/>
</dbReference>
<organism evidence="14 15">
    <name type="scientific">Amycolatopsis silviterrae</name>
    <dbReference type="NCBI Taxonomy" id="1656914"/>
    <lineage>
        <taxon>Bacteria</taxon>
        <taxon>Bacillati</taxon>
        <taxon>Actinomycetota</taxon>
        <taxon>Actinomycetes</taxon>
        <taxon>Pseudonocardiales</taxon>
        <taxon>Pseudonocardiaceae</taxon>
        <taxon>Amycolatopsis</taxon>
    </lineage>
</organism>
<dbReference type="Proteomes" id="UP001597483">
    <property type="component" value="Unassembled WGS sequence"/>
</dbReference>
<dbReference type="SMART" id="SM00304">
    <property type="entry name" value="HAMP"/>
    <property type="match status" value="1"/>
</dbReference>
<name>A0ABW5H5V7_9PSEU</name>
<evidence type="ECO:0000256" key="1">
    <source>
        <dbReference type="ARBA" id="ARBA00000085"/>
    </source>
</evidence>
<evidence type="ECO:0000256" key="7">
    <source>
        <dbReference type="ARBA" id="ARBA00022777"/>
    </source>
</evidence>
<dbReference type="SMART" id="SM00388">
    <property type="entry name" value="HisKA"/>
    <property type="match status" value="1"/>
</dbReference>
<dbReference type="InterPro" id="IPR003661">
    <property type="entry name" value="HisK_dim/P_dom"/>
</dbReference>
<dbReference type="Gene3D" id="1.10.287.130">
    <property type="match status" value="1"/>
</dbReference>
<dbReference type="CDD" id="cd06225">
    <property type="entry name" value="HAMP"/>
    <property type="match status" value="1"/>
</dbReference>
<evidence type="ECO:0000256" key="10">
    <source>
        <dbReference type="ARBA" id="ARBA00023136"/>
    </source>
</evidence>
<dbReference type="CDD" id="cd00082">
    <property type="entry name" value="HisKA"/>
    <property type="match status" value="1"/>
</dbReference>
<dbReference type="InterPro" id="IPR036890">
    <property type="entry name" value="HATPase_C_sf"/>
</dbReference>
<evidence type="ECO:0000256" key="5">
    <source>
        <dbReference type="ARBA" id="ARBA00022679"/>
    </source>
</evidence>
<dbReference type="GO" id="GO:0016301">
    <property type="term" value="F:kinase activity"/>
    <property type="evidence" value="ECO:0007669"/>
    <property type="project" value="UniProtKB-KW"/>
</dbReference>
<keyword evidence="9" id="KW-0902">Two-component regulatory system</keyword>
<dbReference type="SUPFAM" id="SSF158472">
    <property type="entry name" value="HAMP domain-like"/>
    <property type="match status" value="1"/>
</dbReference>
<evidence type="ECO:0000313" key="14">
    <source>
        <dbReference type="EMBL" id="MFD2468667.1"/>
    </source>
</evidence>
<keyword evidence="4" id="KW-0597">Phosphoprotein</keyword>
<evidence type="ECO:0000256" key="2">
    <source>
        <dbReference type="ARBA" id="ARBA00004236"/>
    </source>
</evidence>
<dbReference type="InterPro" id="IPR003660">
    <property type="entry name" value="HAMP_dom"/>
</dbReference>
<dbReference type="SUPFAM" id="SSF47384">
    <property type="entry name" value="Homodimeric domain of signal transducing histidine kinase"/>
    <property type="match status" value="1"/>
</dbReference>
<dbReference type="InterPro" id="IPR050428">
    <property type="entry name" value="TCS_sensor_his_kinase"/>
</dbReference>
<gene>
    <name evidence="14" type="ORF">ACFSVL_14845</name>
</gene>
<dbReference type="Pfam" id="PF00512">
    <property type="entry name" value="HisKA"/>
    <property type="match status" value="1"/>
</dbReference>
<accession>A0ABW5H5V7</accession>
<dbReference type="Gene3D" id="3.30.565.10">
    <property type="entry name" value="Histidine kinase-like ATPase, C-terminal domain"/>
    <property type="match status" value="1"/>
</dbReference>
<dbReference type="PROSITE" id="PS50885">
    <property type="entry name" value="HAMP"/>
    <property type="match status" value="1"/>
</dbReference>
<evidence type="ECO:0000256" key="6">
    <source>
        <dbReference type="ARBA" id="ARBA00022692"/>
    </source>
</evidence>
<feature type="domain" description="HAMP" evidence="13">
    <location>
        <begin position="186"/>
        <end position="238"/>
    </location>
</feature>
<dbReference type="InterPro" id="IPR004358">
    <property type="entry name" value="Sig_transdc_His_kin-like_C"/>
</dbReference>
<dbReference type="PRINTS" id="PR00344">
    <property type="entry name" value="BCTRLSENSOR"/>
</dbReference>
<proteinExistence type="predicted"/>